<dbReference type="Proteomes" id="UP000596661">
    <property type="component" value="Chromosome 6"/>
</dbReference>
<dbReference type="Pfam" id="PF01095">
    <property type="entry name" value="Pectinesterase"/>
    <property type="match status" value="1"/>
</dbReference>
<feature type="binding site" evidence="9">
    <location>
        <position position="330"/>
    </location>
    <ligand>
        <name>substrate</name>
    </ligand>
</feature>
<dbReference type="Gramene" id="evm.model.06.334">
    <property type="protein sequence ID" value="cds.evm.model.06.334"/>
    <property type="gene ID" value="evm.TU.06.334"/>
</dbReference>
<comment type="pathway">
    <text evidence="2">Glycan metabolism; pectin degradation; 2-dehydro-3-deoxy-D-gluconate from pectin: step 1/5.</text>
</comment>
<evidence type="ECO:0000256" key="4">
    <source>
        <dbReference type="ARBA" id="ARBA00012255"/>
    </source>
</evidence>
<dbReference type="GO" id="GO:0009225">
    <property type="term" value="P:nucleotide-sugar metabolic process"/>
    <property type="evidence" value="ECO:0007669"/>
    <property type="project" value="TreeGrafter"/>
</dbReference>
<keyword evidence="5" id="KW-0964">Secreted</keyword>
<evidence type="ECO:0000259" key="12">
    <source>
        <dbReference type="Pfam" id="PF20811"/>
    </source>
</evidence>
<evidence type="ECO:0000313" key="13">
    <source>
        <dbReference type="EnsemblPlants" id="cds.evm.model.06.334"/>
    </source>
</evidence>
<dbReference type="GO" id="GO:0042545">
    <property type="term" value="P:cell wall modification"/>
    <property type="evidence" value="ECO:0007669"/>
    <property type="project" value="InterPro"/>
</dbReference>
<dbReference type="AlphaFoldDB" id="A0A803PXZ2"/>
<comment type="similarity">
    <text evidence="3">Belongs to the poly(ADP-ribose) glycohydrolase family.</text>
</comment>
<dbReference type="InterPro" id="IPR007724">
    <property type="entry name" value="Poly_GlycHdrlase"/>
</dbReference>
<sequence length="719" mass="80575">MEMEMKMEDREDLNSILPYLPLLLRSSTLFWPSQAIEILKLLAAGPDRSRLNSGDLFFRTITDLRRSLSLSSDPLAFSAHQGYVIFFDQLISTEESKKWFEEILPALANLLLRFPSLLESHYQNADNLINGVKTGLRILNSQEAGLVVLSQELIAALLGCSLFCLFPVAIRGDKHLPTINFDHLFASLHDSCDQKQQSKIKCIIHYFERICAQIPRGSVSFERNVLPLEQRPLCVSYPDANFWNGSSIPLCKFEVCSFGLIEDQSSGALEVDFANKYFGGGALHRGCVQEEIRFMINPELIAGMLFLPALEDNESIEVVGAERFSNYTGYASSFRFSGDYVDKKEMNSLGRRKTRIVAIDALCHPGMRQYKIKYLLREINKAFCGFMDQSKYDQYERGLVKNDCSRDEQDTDMKDPNYEGTSNLEAEAASTSIETLEEFVDPMTETCQENAHLPLKNQDDIGIATGNWGCGAFGGDPELKTIIQWLAASQGRRPFITYYTFGLRALQNLDQNTFGSSGKAVALRVSGDKAAFYGCRIVSFQDTLLDDTGRHYYSNCYIEGATDFICGNAASLFEKCHIHSLAEGTGSITAQRRQSPSEETGFVFLGCNISGVRTALLGRPWGAYSRVIFAFSYISSAILPQGWDDWGNSDTHSTVYYGQYKCYGRGAVMSKRVEYGRNLTSLEAEPFLTKDFIGAKAWIRPVPTKFTKVFNKLVNGAKN</sequence>
<dbReference type="Pfam" id="PF20811">
    <property type="entry name" value="PARG_cat_N"/>
    <property type="match status" value="1"/>
</dbReference>
<dbReference type="Pfam" id="PF05028">
    <property type="entry name" value="PARG_cat_C"/>
    <property type="match status" value="1"/>
</dbReference>
<dbReference type="GO" id="GO:0006282">
    <property type="term" value="P:regulation of DNA repair"/>
    <property type="evidence" value="ECO:0007669"/>
    <property type="project" value="InterPro"/>
</dbReference>
<reference evidence="13" key="2">
    <citation type="submission" date="2021-03" db="UniProtKB">
        <authorList>
            <consortium name="EnsemblPlants"/>
        </authorList>
    </citation>
    <scope>IDENTIFICATION</scope>
</reference>
<evidence type="ECO:0000256" key="3">
    <source>
        <dbReference type="ARBA" id="ARBA00009545"/>
    </source>
</evidence>
<dbReference type="GO" id="GO:0045490">
    <property type="term" value="P:pectin catabolic process"/>
    <property type="evidence" value="ECO:0007669"/>
    <property type="project" value="UniProtKB-UniPathway"/>
</dbReference>
<dbReference type="EMBL" id="UZAU01000557">
    <property type="status" value="NOT_ANNOTATED_CDS"/>
    <property type="molecule type" value="Genomic_DNA"/>
</dbReference>
<dbReference type="Gene3D" id="2.160.20.10">
    <property type="entry name" value="Single-stranded right-handed beta-helix, Pectin lyase-like"/>
    <property type="match status" value="1"/>
</dbReference>
<protein>
    <recommendedName>
        <fullName evidence="4">poly(ADP-ribose) glycohydrolase</fullName>
        <ecNumber evidence="4">3.2.1.143</ecNumber>
    </recommendedName>
</protein>
<dbReference type="InterPro" id="IPR011050">
    <property type="entry name" value="Pectin_lyase_fold/virulence"/>
</dbReference>
<feature type="binding site" evidence="9">
    <location>
        <position position="289"/>
    </location>
    <ligand>
        <name>substrate</name>
    </ligand>
</feature>
<feature type="domain" description="PARG helical" evidence="12">
    <location>
        <begin position="92"/>
        <end position="223"/>
    </location>
</feature>
<dbReference type="InterPro" id="IPR000070">
    <property type="entry name" value="Pectinesterase_cat"/>
</dbReference>
<keyword evidence="14" id="KW-1185">Reference proteome</keyword>
<dbReference type="InterPro" id="IPR046372">
    <property type="entry name" value="PARG_cat_C"/>
</dbReference>
<keyword evidence="7" id="KW-0063">Aspartyl esterase</keyword>
<evidence type="ECO:0000256" key="5">
    <source>
        <dbReference type="ARBA" id="ARBA00022512"/>
    </source>
</evidence>
<dbReference type="GO" id="GO:1990966">
    <property type="term" value="P:ATP generation from poly-ADP-D-ribose"/>
    <property type="evidence" value="ECO:0007669"/>
    <property type="project" value="TreeGrafter"/>
</dbReference>
<dbReference type="InterPro" id="IPR012334">
    <property type="entry name" value="Pectin_lyas_fold"/>
</dbReference>
<accession>A0A803PXZ2</accession>
<proteinExistence type="inferred from homology"/>
<feature type="active site" evidence="8">
    <location>
        <position position="272"/>
    </location>
</feature>
<evidence type="ECO:0000256" key="6">
    <source>
        <dbReference type="ARBA" id="ARBA00022801"/>
    </source>
</evidence>
<name>A0A803PXZ2_CANSA</name>
<reference evidence="13" key="1">
    <citation type="submission" date="2018-11" db="EMBL/GenBank/DDBJ databases">
        <authorList>
            <person name="Grassa J C."/>
        </authorList>
    </citation>
    <scope>NUCLEOTIDE SEQUENCE [LARGE SCALE GENOMIC DNA]</scope>
</reference>
<dbReference type="GO" id="GO:0004649">
    <property type="term" value="F:poly(ADP-ribose) glycohydrolase activity"/>
    <property type="evidence" value="ECO:0007669"/>
    <property type="project" value="UniProtKB-EC"/>
</dbReference>
<evidence type="ECO:0000256" key="1">
    <source>
        <dbReference type="ARBA" id="ARBA00004191"/>
    </source>
</evidence>
<feature type="active site" evidence="8">
    <location>
        <position position="291"/>
    </location>
</feature>
<evidence type="ECO:0000256" key="7">
    <source>
        <dbReference type="ARBA" id="ARBA00023085"/>
    </source>
</evidence>
<dbReference type="OMA" id="IQCIIHY"/>
<feature type="domain" description="PARG catalytic Macro" evidence="11">
    <location>
        <begin position="241"/>
        <end position="507"/>
    </location>
</feature>
<evidence type="ECO:0000259" key="11">
    <source>
        <dbReference type="Pfam" id="PF05028"/>
    </source>
</evidence>
<evidence type="ECO:0000256" key="8">
    <source>
        <dbReference type="PIRSR" id="PIRSR607724-1"/>
    </source>
</evidence>
<dbReference type="EC" id="3.2.1.143" evidence="4"/>
<dbReference type="GO" id="GO:0005634">
    <property type="term" value="C:nucleus"/>
    <property type="evidence" value="ECO:0007669"/>
    <property type="project" value="TreeGrafter"/>
</dbReference>
<dbReference type="UniPathway" id="UPA00545">
    <property type="reaction ID" value="UER00823"/>
</dbReference>
<feature type="domain" description="Pectinesterase catalytic" evidence="10">
    <location>
        <begin position="511"/>
        <end position="694"/>
    </location>
</feature>
<evidence type="ECO:0000313" key="14">
    <source>
        <dbReference type="Proteomes" id="UP000596661"/>
    </source>
</evidence>
<dbReference type="PANTHER" id="PTHR12837">
    <property type="entry name" value="POLY ADP-RIBOSE GLYCOHYDROLASE"/>
    <property type="match status" value="1"/>
</dbReference>
<feature type="binding site" evidence="9">
    <location>
        <position position="275"/>
    </location>
    <ligand>
        <name>substrate</name>
    </ligand>
</feature>
<dbReference type="GO" id="GO:0005737">
    <property type="term" value="C:cytoplasm"/>
    <property type="evidence" value="ECO:0007669"/>
    <property type="project" value="TreeGrafter"/>
</dbReference>
<evidence type="ECO:0000256" key="2">
    <source>
        <dbReference type="ARBA" id="ARBA00005184"/>
    </source>
</evidence>
<keyword evidence="5" id="KW-0134">Cell wall</keyword>
<keyword evidence="6" id="KW-0378">Hydrolase</keyword>
<organism evidence="13 14">
    <name type="scientific">Cannabis sativa</name>
    <name type="common">Hemp</name>
    <name type="synonym">Marijuana</name>
    <dbReference type="NCBI Taxonomy" id="3483"/>
    <lineage>
        <taxon>Eukaryota</taxon>
        <taxon>Viridiplantae</taxon>
        <taxon>Streptophyta</taxon>
        <taxon>Embryophyta</taxon>
        <taxon>Tracheophyta</taxon>
        <taxon>Spermatophyta</taxon>
        <taxon>Magnoliopsida</taxon>
        <taxon>eudicotyledons</taxon>
        <taxon>Gunneridae</taxon>
        <taxon>Pentapetalae</taxon>
        <taxon>rosids</taxon>
        <taxon>fabids</taxon>
        <taxon>Rosales</taxon>
        <taxon>Cannabaceae</taxon>
        <taxon>Cannabis</taxon>
    </lineage>
</organism>
<evidence type="ECO:0000256" key="9">
    <source>
        <dbReference type="PIRSR" id="PIRSR607724-2"/>
    </source>
</evidence>
<dbReference type="EnsemblPlants" id="evm.model.06.334">
    <property type="protein sequence ID" value="cds.evm.model.06.334"/>
    <property type="gene ID" value="evm.TU.06.334"/>
</dbReference>
<comment type="subcellular location">
    <subcellularLocation>
        <location evidence="1">Secreted</location>
        <location evidence="1">Cell wall</location>
    </subcellularLocation>
</comment>
<dbReference type="SUPFAM" id="SSF51126">
    <property type="entry name" value="Pectin lyase-like"/>
    <property type="match status" value="1"/>
</dbReference>
<dbReference type="InterPro" id="IPR048362">
    <property type="entry name" value="PARG_helical"/>
</dbReference>
<dbReference type="GO" id="GO:0030599">
    <property type="term" value="F:pectinesterase activity"/>
    <property type="evidence" value="ECO:0007669"/>
    <property type="project" value="InterPro"/>
</dbReference>
<feature type="active site" evidence="8">
    <location>
        <position position="290"/>
    </location>
</feature>
<evidence type="ECO:0000259" key="10">
    <source>
        <dbReference type="Pfam" id="PF01095"/>
    </source>
</evidence>
<dbReference type="PANTHER" id="PTHR12837:SF0">
    <property type="entry name" value="POLY(ADP-RIBOSE) GLYCOHYDROLASE"/>
    <property type="match status" value="1"/>
</dbReference>